<dbReference type="PANTHER" id="PTHR43757:SF2">
    <property type="entry name" value="AMINOMETHYLTRANSFERASE, MITOCHONDRIAL"/>
    <property type="match status" value="1"/>
</dbReference>
<name>A0A2A9P2D7_OPHUN</name>
<dbReference type="OrthoDB" id="10263536at2759"/>
<gene>
    <name evidence="3" type="ORF">XA68_18158</name>
</gene>
<organism evidence="3 4">
    <name type="scientific">Ophiocordyceps unilateralis</name>
    <name type="common">Zombie-ant fungus</name>
    <name type="synonym">Torrubia unilateralis</name>
    <dbReference type="NCBI Taxonomy" id="268505"/>
    <lineage>
        <taxon>Eukaryota</taxon>
        <taxon>Fungi</taxon>
        <taxon>Dikarya</taxon>
        <taxon>Ascomycota</taxon>
        <taxon>Pezizomycotina</taxon>
        <taxon>Sordariomycetes</taxon>
        <taxon>Hypocreomycetidae</taxon>
        <taxon>Hypocreales</taxon>
        <taxon>Ophiocordycipitaceae</taxon>
        <taxon>Ophiocordyceps</taxon>
    </lineage>
</organism>
<dbReference type="AlphaFoldDB" id="A0A2A9P2D7"/>
<dbReference type="Gene3D" id="3.30.1360.120">
    <property type="entry name" value="Probable tRNA modification gtpase trme, domain 1"/>
    <property type="match status" value="1"/>
</dbReference>
<dbReference type="InterPro" id="IPR027266">
    <property type="entry name" value="TrmE/GcvT-like"/>
</dbReference>
<evidence type="ECO:0000256" key="1">
    <source>
        <dbReference type="PIRSR" id="PIRSR006487-1"/>
    </source>
</evidence>
<dbReference type="Gene3D" id="3.30.70.1400">
    <property type="entry name" value="Aminomethyltransferase beta-barrel domains"/>
    <property type="match status" value="1"/>
</dbReference>
<accession>A0A2A9P2D7</accession>
<dbReference type="PIRSF" id="PIRSF006487">
    <property type="entry name" value="GcvT"/>
    <property type="match status" value="1"/>
</dbReference>
<dbReference type="STRING" id="268505.A0A2A9P2D7"/>
<dbReference type="Proteomes" id="UP000037136">
    <property type="component" value="Unassembled WGS sequence"/>
</dbReference>
<sequence length="341" mass="37658">MTEYARHRLPVVYRDESMAESHFRTRRNATLFDVSHMVQHCIEGPEATSFLERVTPTSWRTAPAMQWKLTTLLWPTGGIVDDAVVTKLADNEYHVVSNGACLDKVMKYMYKELAAFPRGSVRWEILPNRALIAVQGPDSRQLIRDVLSPDSSVLDLDKFYFGSAAWVKLKRSGGRPTPYDILLSRGGYTGEDGFELSFAYGRDQKFGVGYGVAAGVVDAMFESDPLALFKPAGLAARDSLRLEAGMCLYGQDINDETTPVEASLSWVISPERRVTGGFNGAEIIIPQLTPQSKGGKGVERRRVGLLVPSRAGCRARRCSGILPWAMSNTGCTRLAPSCRLM</sequence>
<dbReference type="EMBL" id="LAZP02000885">
    <property type="protein sequence ID" value="PFH55498.1"/>
    <property type="molecule type" value="Genomic_DNA"/>
</dbReference>
<reference evidence="3 4" key="1">
    <citation type="journal article" date="2015" name="BMC Genomics">
        <title>Gene expression during zombie ant biting behavior reflects the complexity underlying fungal parasitic behavioral manipulation.</title>
        <authorList>
            <person name="de Bekker C."/>
            <person name="Ohm R.A."/>
            <person name="Loreto R.G."/>
            <person name="Sebastian A."/>
            <person name="Albert I."/>
            <person name="Merrow M."/>
            <person name="Brachmann A."/>
            <person name="Hughes D.P."/>
        </authorList>
    </citation>
    <scope>NUCLEOTIDE SEQUENCE [LARGE SCALE GENOMIC DNA]</scope>
    <source>
        <strain evidence="3 4">SC16a</strain>
    </source>
</reference>
<dbReference type="SUPFAM" id="SSF103025">
    <property type="entry name" value="Folate-binding domain"/>
    <property type="match status" value="1"/>
</dbReference>
<dbReference type="PANTHER" id="PTHR43757">
    <property type="entry name" value="AMINOMETHYLTRANSFERASE"/>
    <property type="match status" value="1"/>
</dbReference>
<comment type="caution">
    <text evidence="3">The sequence shown here is derived from an EMBL/GenBank/DDBJ whole genome shotgun (WGS) entry which is preliminary data.</text>
</comment>
<dbReference type="InterPro" id="IPR006222">
    <property type="entry name" value="GCVT_N"/>
</dbReference>
<reference evidence="3 4" key="2">
    <citation type="journal article" date="2017" name="Sci. Rep.">
        <title>Ant-infecting Ophiocordyceps genomes reveal a high diversity of potential behavioral manipulation genes and a possible major role for enterotoxins.</title>
        <authorList>
            <person name="de Bekker C."/>
            <person name="Ohm R.A."/>
            <person name="Evans H.C."/>
            <person name="Brachmann A."/>
            <person name="Hughes D.P."/>
        </authorList>
    </citation>
    <scope>NUCLEOTIDE SEQUENCE [LARGE SCALE GENOMIC DNA]</scope>
    <source>
        <strain evidence="3 4">SC16a</strain>
    </source>
</reference>
<dbReference type="Gene3D" id="4.10.1250.10">
    <property type="entry name" value="Aminomethyltransferase fragment"/>
    <property type="match status" value="1"/>
</dbReference>
<protein>
    <recommendedName>
        <fullName evidence="2">GCVT N-terminal domain-containing protein</fullName>
    </recommendedName>
</protein>
<dbReference type="InterPro" id="IPR028896">
    <property type="entry name" value="GcvT/YgfZ/DmdA"/>
</dbReference>
<feature type="domain" description="GCVT N-terminal" evidence="2">
    <location>
        <begin position="1"/>
        <end position="269"/>
    </location>
</feature>
<proteinExistence type="predicted"/>
<feature type="binding site" evidence="1">
    <location>
        <position position="195"/>
    </location>
    <ligand>
        <name>substrate</name>
    </ligand>
</feature>
<keyword evidence="4" id="KW-1185">Reference proteome</keyword>
<dbReference type="Pfam" id="PF01571">
    <property type="entry name" value="GCV_T"/>
    <property type="match status" value="1"/>
</dbReference>
<dbReference type="FunFam" id="4.10.1250.10:FF:000002">
    <property type="entry name" value="Aminomethyltransferase"/>
    <property type="match status" value="1"/>
</dbReference>
<dbReference type="GO" id="GO:0005739">
    <property type="term" value="C:mitochondrion"/>
    <property type="evidence" value="ECO:0007669"/>
    <property type="project" value="TreeGrafter"/>
</dbReference>
<evidence type="ECO:0000313" key="4">
    <source>
        <dbReference type="Proteomes" id="UP000037136"/>
    </source>
</evidence>
<evidence type="ECO:0000313" key="3">
    <source>
        <dbReference type="EMBL" id="PFH55498.1"/>
    </source>
</evidence>
<evidence type="ECO:0000259" key="2">
    <source>
        <dbReference type="Pfam" id="PF01571"/>
    </source>
</evidence>